<protein>
    <submittedName>
        <fullName evidence="1">Uncharacterized protein</fullName>
    </submittedName>
</protein>
<proteinExistence type="predicted"/>
<reference evidence="1 2" key="1">
    <citation type="journal article" date="2023" name="Commun. Biol.">
        <title>Genome analysis of Parmales, the sister group of diatoms, reveals the evolutionary specialization of diatoms from phago-mixotrophs to photoautotrophs.</title>
        <authorList>
            <person name="Ban H."/>
            <person name="Sato S."/>
            <person name="Yoshikawa S."/>
            <person name="Yamada K."/>
            <person name="Nakamura Y."/>
            <person name="Ichinomiya M."/>
            <person name="Sato N."/>
            <person name="Blanc-Mathieu R."/>
            <person name="Endo H."/>
            <person name="Kuwata A."/>
            <person name="Ogata H."/>
        </authorList>
    </citation>
    <scope>NUCLEOTIDE SEQUENCE [LARGE SCALE GENOMIC DNA]</scope>
</reference>
<evidence type="ECO:0000313" key="2">
    <source>
        <dbReference type="Proteomes" id="UP001165060"/>
    </source>
</evidence>
<gene>
    <name evidence="1" type="ORF">TeGR_g10960</name>
</gene>
<comment type="caution">
    <text evidence="1">The sequence shown here is derived from an EMBL/GenBank/DDBJ whole genome shotgun (WGS) entry which is preliminary data.</text>
</comment>
<organism evidence="1 2">
    <name type="scientific">Tetraparma gracilis</name>
    <dbReference type="NCBI Taxonomy" id="2962635"/>
    <lineage>
        <taxon>Eukaryota</taxon>
        <taxon>Sar</taxon>
        <taxon>Stramenopiles</taxon>
        <taxon>Ochrophyta</taxon>
        <taxon>Bolidophyceae</taxon>
        <taxon>Parmales</taxon>
        <taxon>Triparmaceae</taxon>
        <taxon>Tetraparma</taxon>
    </lineage>
</organism>
<accession>A0ABQ6NBN6</accession>
<evidence type="ECO:0000313" key="1">
    <source>
        <dbReference type="EMBL" id="GMI55679.1"/>
    </source>
</evidence>
<dbReference type="EMBL" id="BRYB01006717">
    <property type="protein sequence ID" value="GMI55679.1"/>
    <property type="molecule type" value="Genomic_DNA"/>
</dbReference>
<keyword evidence="2" id="KW-1185">Reference proteome</keyword>
<dbReference type="Proteomes" id="UP001165060">
    <property type="component" value="Unassembled WGS sequence"/>
</dbReference>
<sequence length="74" mass="8048">MTLTQVEIDGSYSETTRVSMWRVDEQTLNYDLVVNVIANLTKFNPDGAGGAVLVFLPGMGEIKQLHSALSGYAN</sequence>
<feature type="non-terminal residue" evidence="1">
    <location>
        <position position="74"/>
    </location>
</feature>
<name>A0ABQ6NBN6_9STRA</name>